<dbReference type="InterPro" id="IPR052337">
    <property type="entry name" value="SAT4-like"/>
</dbReference>
<dbReference type="PANTHER" id="PTHR33048">
    <property type="entry name" value="PTH11-LIKE INTEGRAL MEMBRANE PROTEIN (AFU_ORTHOLOGUE AFUA_5G11245)"/>
    <property type="match status" value="1"/>
</dbReference>
<keyword evidence="3 6" id="KW-1133">Transmembrane helix</keyword>
<feature type="transmembrane region" description="Helical" evidence="6">
    <location>
        <begin position="12"/>
        <end position="31"/>
    </location>
</feature>
<evidence type="ECO:0000256" key="6">
    <source>
        <dbReference type="SAM" id="Phobius"/>
    </source>
</evidence>
<evidence type="ECO:0000256" key="4">
    <source>
        <dbReference type="ARBA" id="ARBA00023136"/>
    </source>
</evidence>
<keyword evidence="9" id="KW-1185">Reference proteome</keyword>
<name>A0A8H5THG7_FUSHE</name>
<comment type="caution">
    <text evidence="8">The sequence shown here is derived from an EMBL/GenBank/DDBJ whole genome shotgun (WGS) entry which is preliminary data.</text>
</comment>
<keyword evidence="4 6" id="KW-0472">Membrane</keyword>
<dbReference type="AlphaFoldDB" id="A0A8H5THG7"/>
<sequence length="379" mass="42101">MVTIDNKFAIEAFTLLSIGILVILLRTYARIRQAGIRNFEADDYLMLLAIIPYTIETVLAYTVGSQFHGLTNSGMTDKEREALSPDSDEYGWRVNGSKIQIAGWVMYATVLWTIKCALCAFYYRLTAGLNGYKIRVYIGFVLIASTYVAVVCSILLTCQPFNHFWQISPDPGNFCHPALSKIYIFVIVCLNVVTDAYLLAIPIHMLWGARIPTIKKYCLLVIFSGAIFVMIAGLLRCFLILLNPETGPEEGAAWAVRESFVAVVTANLPCIWAWMRQKLKPLLGSLLSSNKSSKNKDDVQLGHNKTSSGVLDCKSRNSRLTQIPTAAGMSIDWSDQSGRSVYIHGTETSSFDSMLPTFHVVTNDALQASLTPPTFYSRS</sequence>
<comment type="similarity">
    <text evidence="5">Belongs to the SAT4 family.</text>
</comment>
<gene>
    <name evidence="8" type="ORF">FHETE_4786</name>
</gene>
<evidence type="ECO:0000256" key="5">
    <source>
        <dbReference type="ARBA" id="ARBA00038359"/>
    </source>
</evidence>
<evidence type="ECO:0000256" key="3">
    <source>
        <dbReference type="ARBA" id="ARBA00022989"/>
    </source>
</evidence>
<protein>
    <submittedName>
        <fullName evidence="8">Integral membrane protein PTH11</fullName>
    </submittedName>
</protein>
<feature type="transmembrane region" description="Helical" evidence="6">
    <location>
        <begin position="219"/>
        <end position="242"/>
    </location>
</feature>
<feature type="transmembrane region" description="Helical" evidence="6">
    <location>
        <begin position="182"/>
        <end position="207"/>
    </location>
</feature>
<proteinExistence type="inferred from homology"/>
<dbReference type="InterPro" id="IPR049326">
    <property type="entry name" value="Rhodopsin_dom_fungi"/>
</dbReference>
<comment type="subcellular location">
    <subcellularLocation>
        <location evidence="1">Membrane</location>
        <topology evidence="1">Multi-pass membrane protein</topology>
    </subcellularLocation>
</comment>
<dbReference type="Proteomes" id="UP000567885">
    <property type="component" value="Unassembled WGS sequence"/>
</dbReference>
<organism evidence="8 9">
    <name type="scientific">Fusarium heterosporum</name>
    <dbReference type="NCBI Taxonomy" id="42747"/>
    <lineage>
        <taxon>Eukaryota</taxon>
        <taxon>Fungi</taxon>
        <taxon>Dikarya</taxon>
        <taxon>Ascomycota</taxon>
        <taxon>Pezizomycotina</taxon>
        <taxon>Sordariomycetes</taxon>
        <taxon>Hypocreomycetidae</taxon>
        <taxon>Hypocreales</taxon>
        <taxon>Nectriaceae</taxon>
        <taxon>Fusarium</taxon>
        <taxon>Fusarium heterosporum species complex</taxon>
    </lineage>
</organism>
<reference evidence="8 9" key="1">
    <citation type="submission" date="2020-05" db="EMBL/GenBank/DDBJ databases">
        <title>Identification and distribution of gene clusters putatively required for synthesis of sphingolipid metabolism inhibitors in phylogenetically diverse species of the filamentous fungus Fusarium.</title>
        <authorList>
            <person name="Kim H.-S."/>
            <person name="Busman M."/>
            <person name="Brown D.W."/>
            <person name="Divon H."/>
            <person name="Uhlig S."/>
            <person name="Proctor R.H."/>
        </authorList>
    </citation>
    <scope>NUCLEOTIDE SEQUENCE [LARGE SCALE GENOMIC DNA]</scope>
    <source>
        <strain evidence="8 9">NRRL 20693</strain>
    </source>
</reference>
<accession>A0A8H5THG7</accession>
<dbReference type="EMBL" id="JAAGWQ010000079">
    <property type="protein sequence ID" value="KAF5670103.1"/>
    <property type="molecule type" value="Genomic_DNA"/>
</dbReference>
<dbReference type="OrthoDB" id="2988756at2759"/>
<dbReference type="Pfam" id="PF20684">
    <property type="entry name" value="Fung_rhodopsin"/>
    <property type="match status" value="1"/>
</dbReference>
<dbReference type="PANTHER" id="PTHR33048:SF2">
    <property type="entry name" value="SRPK"/>
    <property type="match status" value="1"/>
</dbReference>
<evidence type="ECO:0000313" key="8">
    <source>
        <dbReference type="EMBL" id="KAF5670103.1"/>
    </source>
</evidence>
<evidence type="ECO:0000256" key="2">
    <source>
        <dbReference type="ARBA" id="ARBA00022692"/>
    </source>
</evidence>
<evidence type="ECO:0000256" key="1">
    <source>
        <dbReference type="ARBA" id="ARBA00004141"/>
    </source>
</evidence>
<keyword evidence="2 6" id="KW-0812">Transmembrane</keyword>
<dbReference type="GO" id="GO:0016020">
    <property type="term" value="C:membrane"/>
    <property type="evidence" value="ECO:0007669"/>
    <property type="project" value="UniProtKB-SubCell"/>
</dbReference>
<feature type="transmembrane region" description="Helical" evidence="6">
    <location>
        <begin position="101"/>
        <end position="125"/>
    </location>
</feature>
<feature type="domain" description="Rhodopsin" evidence="7">
    <location>
        <begin position="25"/>
        <end position="276"/>
    </location>
</feature>
<feature type="transmembrane region" description="Helical" evidence="6">
    <location>
        <begin position="43"/>
        <end position="63"/>
    </location>
</feature>
<evidence type="ECO:0000313" key="9">
    <source>
        <dbReference type="Proteomes" id="UP000567885"/>
    </source>
</evidence>
<evidence type="ECO:0000259" key="7">
    <source>
        <dbReference type="Pfam" id="PF20684"/>
    </source>
</evidence>
<feature type="transmembrane region" description="Helical" evidence="6">
    <location>
        <begin position="137"/>
        <end position="162"/>
    </location>
</feature>